<dbReference type="AlphaFoldDB" id="A0A251UIW2"/>
<accession>A0A251UIW2</accession>
<dbReference type="PANTHER" id="PTHR10876">
    <property type="entry name" value="ZINC FINGER PROTEIN ZPR1"/>
    <property type="match status" value="1"/>
</dbReference>
<dbReference type="InParanoid" id="A0A251UIW2"/>
<feature type="domain" description="Zinc finger ZPR1-type" evidence="1">
    <location>
        <begin position="1"/>
        <end position="38"/>
    </location>
</feature>
<dbReference type="Proteomes" id="UP000215914">
    <property type="component" value="Chromosome 6"/>
</dbReference>
<dbReference type="PANTHER" id="PTHR10876:SF0">
    <property type="entry name" value="ZINC FINGER PROTEIN ZPR1"/>
    <property type="match status" value="1"/>
</dbReference>
<dbReference type="Pfam" id="PF03367">
    <property type="entry name" value="Zn_ribbon_ZPR1"/>
    <property type="match status" value="1"/>
</dbReference>
<evidence type="ECO:0000313" key="2">
    <source>
        <dbReference type="EMBL" id="OTG23255.1"/>
    </source>
</evidence>
<gene>
    <name evidence="2" type="ORF">HannXRQ_Chr06g0180401</name>
</gene>
<dbReference type="EMBL" id="CM007895">
    <property type="protein sequence ID" value="OTG23255.1"/>
    <property type="molecule type" value="Genomic_DNA"/>
</dbReference>
<evidence type="ECO:0000313" key="3">
    <source>
        <dbReference type="Proteomes" id="UP000215914"/>
    </source>
</evidence>
<organism evidence="2 3">
    <name type="scientific">Helianthus annuus</name>
    <name type="common">Common sunflower</name>
    <dbReference type="NCBI Taxonomy" id="4232"/>
    <lineage>
        <taxon>Eukaryota</taxon>
        <taxon>Viridiplantae</taxon>
        <taxon>Streptophyta</taxon>
        <taxon>Embryophyta</taxon>
        <taxon>Tracheophyta</taxon>
        <taxon>Spermatophyta</taxon>
        <taxon>Magnoliopsida</taxon>
        <taxon>eudicotyledons</taxon>
        <taxon>Gunneridae</taxon>
        <taxon>Pentapetalae</taxon>
        <taxon>asterids</taxon>
        <taxon>campanulids</taxon>
        <taxon>Asterales</taxon>
        <taxon>Asteraceae</taxon>
        <taxon>Asteroideae</taxon>
        <taxon>Heliantheae alliance</taxon>
        <taxon>Heliantheae</taxon>
        <taxon>Helianthus</taxon>
    </lineage>
</organism>
<dbReference type="InterPro" id="IPR004457">
    <property type="entry name" value="Znf_ZPR1"/>
</dbReference>
<dbReference type="InterPro" id="IPR040141">
    <property type="entry name" value="ZPR1"/>
</dbReference>
<proteinExistence type="predicted"/>
<sequence>MTFPSMCSACAVSCETQMFLTKIPYFQEVIVMASTCDASCELSLVKPREGFG</sequence>
<dbReference type="Gene3D" id="2.20.25.420">
    <property type="entry name" value="ZPR1, zinc finger domain"/>
    <property type="match status" value="1"/>
</dbReference>
<dbReference type="InterPro" id="IPR042452">
    <property type="entry name" value="ZPR1_Znf1/2"/>
</dbReference>
<dbReference type="GO" id="GO:0008270">
    <property type="term" value="F:zinc ion binding"/>
    <property type="evidence" value="ECO:0007669"/>
    <property type="project" value="InterPro"/>
</dbReference>
<name>A0A251UIW2_HELAN</name>
<dbReference type="STRING" id="4232.A0A251UIW2"/>
<protein>
    <submittedName>
        <fullName evidence="2">Putative zinc finger, ZPR1-type</fullName>
    </submittedName>
</protein>
<reference evidence="3" key="1">
    <citation type="journal article" date="2017" name="Nature">
        <title>The sunflower genome provides insights into oil metabolism, flowering and Asterid evolution.</title>
        <authorList>
            <person name="Badouin H."/>
            <person name="Gouzy J."/>
            <person name="Grassa C.J."/>
            <person name="Murat F."/>
            <person name="Staton S.E."/>
            <person name="Cottret L."/>
            <person name="Lelandais-Briere C."/>
            <person name="Owens G.L."/>
            <person name="Carrere S."/>
            <person name="Mayjonade B."/>
            <person name="Legrand L."/>
            <person name="Gill N."/>
            <person name="Kane N.C."/>
            <person name="Bowers J.E."/>
            <person name="Hubner S."/>
            <person name="Bellec A."/>
            <person name="Berard A."/>
            <person name="Berges H."/>
            <person name="Blanchet N."/>
            <person name="Boniface M.C."/>
            <person name="Brunel D."/>
            <person name="Catrice O."/>
            <person name="Chaidir N."/>
            <person name="Claudel C."/>
            <person name="Donnadieu C."/>
            <person name="Faraut T."/>
            <person name="Fievet G."/>
            <person name="Helmstetter N."/>
            <person name="King M."/>
            <person name="Knapp S.J."/>
            <person name="Lai Z."/>
            <person name="Le Paslier M.C."/>
            <person name="Lippi Y."/>
            <person name="Lorenzon L."/>
            <person name="Mandel J.R."/>
            <person name="Marage G."/>
            <person name="Marchand G."/>
            <person name="Marquand E."/>
            <person name="Bret-Mestries E."/>
            <person name="Morien E."/>
            <person name="Nambeesan S."/>
            <person name="Nguyen T."/>
            <person name="Pegot-Espagnet P."/>
            <person name="Pouilly N."/>
            <person name="Raftis F."/>
            <person name="Sallet E."/>
            <person name="Schiex T."/>
            <person name="Thomas J."/>
            <person name="Vandecasteele C."/>
            <person name="Vares D."/>
            <person name="Vear F."/>
            <person name="Vautrin S."/>
            <person name="Crespi M."/>
            <person name="Mangin B."/>
            <person name="Burke J.M."/>
            <person name="Salse J."/>
            <person name="Munos S."/>
            <person name="Vincourt P."/>
            <person name="Rieseberg L.H."/>
            <person name="Langlade N.B."/>
        </authorList>
    </citation>
    <scope>NUCLEOTIDE SEQUENCE [LARGE SCALE GENOMIC DNA]</scope>
    <source>
        <strain evidence="3">cv. SF193</strain>
    </source>
</reference>
<keyword evidence="3" id="KW-1185">Reference proteome</keyword>
<evidence type="ECO:0000259" key="1">
    <source>
        <dbReference type="Pfam" id="PF03367"/>
    </source>
</evidence>